<reference evidence="1 2" key="1">
    <citation type="submission" date="2024-01" db="EMBL/GenBank/DDBJ databases">
        <title>The genomes of 5 underutilized Papilionoideae crops provide insights into root nodulation and disease resistanc.</title>
        <authorList>
            <person name="Jiang F."/>
        </authorList>
    </citation>
    <scope>NUCLEOTIDE SEQUENCE [LARGE SCALE GENOMIC DNA]</scope>
    <source>
        <strain evidence="1">LVBAO_FW01</strain>
        <tissue evidence="1">Leaves</tissue>
    </source>
</reference>
<proteinExistence type="predicted"/>
<evidence type="ECO:0000313" key="1">
    <source>
        <dbReference type="EMBL" id="KAK7323949.1"/>
    </source>
</evidence>
<gene>
    <name evidence="1" type="ORF">VNO77_27452</name>
</gene>
<sequence length="92" mass="11144">MAMTYCWYIKVSTKLKFRFKNQNQPSYAYETRGYIPPMFLSFYIMSRFNNGERSPKQIVVLKLRMRYQLREYESANLQSYADYGIMLSIYSN</sequence>
<comment type="caution">
    <text evidence="1">The sequence shown here is derived from an EMBL/GenBank/DDBJ whole genome shotgun (WGS) entry which is preliminary data.</text>
</comment>
<dbReference type="EMBL" id="JAYMYQ010000006">
    <property type="protein sequence ID" value="KAK7323949.1"/>
    <property type="molecule type" value="Genomic_DNA"/>
</dbReference>
<dbReference type="Proteomes" id="UP001367508">
    <property type="component" value="Unassembled WGS sequence"/>
</dbReference>
<evidence type="ECO:0000313" key="2">
    <source>
        <dbReference type="Proteomes" id="UP001367508"/>
    </source>
</evidence>
<organism evidence="1 2">
    <name type="scientific">Canavalia gladiata</name>
    <name type="common">Sword bean</name>
    <name type="synonym">Dolichos gladiatus</name>
    <dbReference type="NCBI Taxonomy" id="3824"/>
    <lineage>
        <taxon>Eukaryota</taxon>
        <taxon>Viridiplantae</taxon>
        <taxon>Streptophyta</taxon>
        <taxon>Embryophyta</taxon>
        <taxon>Tracheophyta</taxon>
        <taxon>Spermatophyta</taxon>
        <taxon>Magnoliopsida</taxon>
        <taxon>eudicotyledons</taxon>
        <taxon>Gunneridae</taxon>
        <taxon>Pentapetalae</taxon>
        <taxon>rosids</taxon>
        <taxon>fabids</taxon>
        <taxon>Fabales</taxon>
        <taxon>Fabaceae</taxon>
        <taxon>Papilionoideae</taxon>
        <taxon>50 kb inversion clade</taxon>
        <taxon>NPAAA clade</taxon>
        <taxon>indigoferoid/millettioid clade</taxon>
        <taxon>Phaseoleae</taxon>
        <taxon>Canavalia</taxon>
    </lineage>
</organism>
<name>A0AAN9KXW2_CANGL</name>
<dbReference type="AlphaFoldDB" id="A0AAN9KXW2"/>
<keyword evidence="2" id="KW-1185">Reference proteome</keyword>
<accession>A0AAN9KXW2</accession>
<protein>
    <submittedName>
        <fullName evidence="1">Uncharacterized protein</fullName>
    </submittedName>
</protein>